<evidence type="ECO:0000313" key="3">
    <source>
        <dbReference type="Proteomes" id="UP000561459"/>
    </source>
</evidence>
<dbReference type="EMBL" id="JACIDY010000007">
    <property type="protein sequence ID" value="MBB3941089.1"/>
    <property type="molecule type" value="Genomic_DNA"/>
</dbReference>
<name>A0A7W6C062_9SPHN</name>
<evidence type="ECO:0000256" key="1">
    <source>
        <dbReference type="SAM" id="Phobius"/>
    </source>
</evidence>
<proteinExistence type="predicted"/>
<accession>A0A7W6C062</accession>
<sequence length="60" mass="6550">MTAGLIVSLISIFGALILVTRRQRWRQMPRGNVIRLALIWVALIVGVTAIVSVLGIRVAP</sequence>
<protein>
    <submittedName>
        <fullName evidence="2">Uncharacterized protein</fullName>
    </submittedName>
</protein>
<keyword evidence="3" id="KW-1185">Reference proteome</keyword>
<evidence type="ECO:0000313" key="2">
    <source>
        <dbReference type="EMBL" id="MBB3941089.1"/>
    </source>
</evidence>
<keyword evidence="1" id="KW-0472">Membrane</keyword>
<feature type="transmembrane region" description="Helical" evidence="1">
    <location>
        <begin position="33"/>
        <end position="56"/>
    </location>
</feature>
<gene>
    <name evidence="2" type="ORF">GGR39_002757</name>
</gene>
<comment type="caution">
    <text evidence="2">The sequence shown here is derived from an EMBL/GenBank/DDBJ whole genome shotgun (WGS) entry which is preliminary data.</text>
</comment>
<keyword evidence="1" id="KW-1133">Transmembrane helix</keyword>
<reference evidence="2 3" key="1">
    <citation type="submission" date="2020-08" db="EMBL/GenBank/DDBJ databases">
        <title>Genomic Encyclopedia of Type Strains, Phase IV (KMG-IV): sequencing the most valuable type-strain genomes for metagenomic binning, comparative biology and taxonomic classification.</title>
        <authorList>
            <person name="Goeker M."/>
        </authorList>
    </citation>
    <scope>NUCLEOTIDE SEQUENCE [LARGE SCALE GENOMIC DNA]</scope>
    <source>
        <strain evidence="2 3">DSM 27568</strain>
    </source>
</reference>
<dbReference type="AlphaFoldDB" id="A0A7W6C062"/>
<feature type="transmembrane region" description="Helical" evidence="1">
    <location>
        <begin position="6"/>
        <end position="21"/>
    </location>
</feature>
<organism evidence="2 3">
    <name type="scientific">Novosphingobium fluoreni</name>
    <dbReference type="NCBI Taxonomy" id="1391222"/>
    <lineage>
        <taxon>Bacteria</taxon>
        <taxon>Pseudomonadati</taxon>
        <taxon>Pseudomonadota</taxon>
        <taxon>Alphaproteobacteria</taxon>
        <taxon>Sphingomonadales</taxon>
        <taxon>Sphingomonadaceae</taxon>
        <taxon>Novosphingobium</taxon>
    </lineage>
</organism>
<dbReference type="Proteomes" id="UP000561459">
    <property type="component" value="Unassembled WGS sequence"/>
</dbReference>
<keyword evidence="1" id="KW-0812">Transmembrane</keyword>